<dbReference type="InterPro" id="IPR015943">
    <property type="entry name" value="WD40/YVTN_repeat-like_dom_sf"/>
</dbReference>
<dbReference type="Proteomes" id="UP001642484">
    <property type="component" value="Unassembled WGS sequence"/>
</dbReference>
<protein>
    <recommendedName>
        <fullName evidence="6">methylated diphthine methylhydrolase</fullName>
        <ecNumber evidence="6">3.1.1.97</ecNumber>
    </recommendedName>
</protein>
<keyword evidence="2" id="KW-0853">WD repeat</keyword>
<dbReference type="Gene3D" id="2.130.10.10">
    <property type="entry name" value="YVTN repeat-like/Quinoprotein amine dehydrogenase"/>
    <property type="match status" value="1"/>
</dbReference>
<evidence type="ECO:0000256" key="6">
    <source>
        <dbReference type="ARBA" id="ARBA00039131"/>
    </source>
</evidence>
<dbReference type="PANTHER" id="PTHR46042:SF1">
    <property type="entry name" value="DIPHTHINE METHYLTRANSFERASE"/>
    <property type="match status" value="1"/>
</dbReference>
<dbReference type="SUPFAM" id="SSF50978">
    <property type="entry name" value="WD40 repeat-like"/>
    <property type="match status" value="1"/>
</dbReference>
<dbReference type="SMART" id="SM00320">
    <property type="entry name" value="WD40"/>
    <property type="match status" value="2"/>
</dbReference>
<evidence type="ECO:0000256" key="2">
    <source>
        <dbReference type="ARBA" id="ARBA00022574"/>
    </source>
</evidence>
<dbReference type="InterPro" id="IPR036322">
    <property type="entry name" value="WD40_repeat_dom_sf"/>
</dbReference>
<proteinExistence type="inferred from homology"/>
<dbReference type="EC" id="3.1.1.97" evidence="6"/>
<evidence type="ECO:0000256" key="5">
    <source>
        <dbReference type="ARBA" id="ARBA00038092"/>
    </source>
</evidence>
<dbReference type="EMBL" id="CAXAMN010014558">
    <property type="protein sequence ID" value="CAK9043713.1"/>
    <property type="molecule type" value="Genomic_DNA"/>
</dbReference>
<dbReference type="InterPro" id="IPR052415">
    <property type="entry name" value="Diphthine_MTase"/>
</dbReference>
<comment type="catalytic activity">
    <reaction evidence="7">
        <text>diphthine methyl ester-[translation elongation factor 2] + H2O = diphthine-[translation elongation factor 2] + methanol + H(+)</text>
        <dbReference type="Rhea" id="RHEA:42656"/>
        <dbReference type="Rhea" id="RHEA-COMP:10172"/>
        <dbReference type="Rhea" id="RHEA-COMP:10173"/>
        <dbReference type="ChEBI" id="CHEBI:15377"/>
        <dbReference type="ChEBI" id="CHEBI:15378"/>
        <dbReference type="ChEBI" id="CHEBI:17790"/>
        <dbReference type="ChEBI" id="CHEBI:79005"/>
        <dbReference type="ChEBI" id="CHEBI:82696"/>
        <dbReference type="EC" id="3.1.1.97"/>
    </reaction>
</comment>
<dbReference type="InterPro" id="IPR001680">
    <property type="entry name" value="WD40_rpt"/>
</dbReference>
<evidence type="ECO:0000256" key="3">
    <source>
        <dbReference type="ARBA" id="ARBA00022737"/>
    </source>
</evidence>
<reference evidence="8 9" key="1">
    <citation type="submission" date="2024-02" db="EMBL/GenBank/DDBJ databases">
        <authorList>
            <person name="Chen Y."/>
            <person name="Shah S."/>
            <person name="Dougan E. K."/>
            <person name="Thang M."/>
            <person name="Chan C."/>
        </authorList>
    </citation>
    <scope>NUCLEOTIDE SEQUENCE [LARGE SCALE GENOMIC DNA]</scope>
</reference>
<evidence type="ECO:0000256" key="4">
    <source>
        <dbReference type="ARBA" id="ARBA00022801"/>
    </source>
</evidence>
<keyword evidence="9" id="KW-1185">Reference proteome</keyword>
<comment type="pathway">
    <text evidence="1">Protein modification; peptidyl-diphthamide biosynthesis.</text>
</comment>
<evidence type="ECO:0000256" key="7">
    <source>
        <dbReference type="ARBA" id="ARBA00047551"/>
    </source>
</evidence>
<evidence type="ECO:0000256" key="1">
    <source>
        <dbReference type="ARBA" id="ARBA00005156"/>
    </source>
</evidence>
<accession>A0ABP0LY52</accession>
<dbReference type="PANTHER" id="PTHR46042">
    <property type="entry name" value="DIPHTHINE METHYLTRANSFERASE"/>
    <property type="match status" value="1"/>
</dbReference>
<keyword evidence="3" id="KW-0677">Repeat</keyword>
<comment type="caution">
    <text evidence="8">The sequence shown here is derived from an EMBL/GenBank/DDBJ whole genome shotgun (WGS) entry which is preliminary data.</text>
</comment>
<name>A0ABP0LY52_9DINO</name>
<keyword evidence="4" id="KW-0378">Hydrolase</keyword>
<sequence length="335" mass="36810">MTLFHRNGSNPCSNSAPQRASTHCSSDFTGDQIYGSAKRLKFTLPNQNYPQPSIGVSFFWFECLFGCFELCFDPDSRWPVCLLDFAWVDLRLKSMELEDLKTERVEACELHPDVVEWCPASGLEDWLAWGMYEHNAETDERCGALVIASVESENGITSLNKNQNIPCPGVYDIAWLQSTAALACACADGALRLCPRGSSAMEMYKLSDGILTHLCWGAGEAGGLVVVGQDGVVHYLLAASEIQEVASRKQHELEAWCVEVSSMDKNLILTGADDGLLLAWDLRSPDVGAPFRNRHEAGVTSLASNPQNAFQASSGFGELRRRRRTWSSLAAMTSA</sequence>
<evidence type="ECO:0000313" key="8">
    <source>
        <dbReference type="EMBL" id="CAK9043713.1"/>
    </source>
</evidence>
<comment type="similarity">
    <text evidence="5">Belongs to the DPH7 family.</text>
</comment>
<organism evidence="8 9">
    <name type="scientific">Durusdinium trenchii</name>
    <dbReference type="NCBI Taxonomy" id="1381693"/>
    <lineage>
        <taxon>Eukaryota</taxon>
        <taxon>Sar</taxon>
        <taxon>Alveolata</taxon>
        <taxon>Dinophyceae</taxon>
        <taxon>Suessiales</taxon>
        <taxon>Symbiodiniaceae</taxon>
        <taxon>Durusdinium</taxon>
    </lineage>
</organism>
<gene>
    <name evidence="8" type="ORF">CCMP2556_LOCUS23112</name>
</gene>
<evidence type="ECO:0000313" key="9">
    <source>
        <dbReference type="Proteomes" id="UP001642484"/>
    </source>
</evidence>